<comment type="caution">
    <text evidence="5">The sequence shown here is derived from an EMBL/GenBank/DDBJ whole genome shotgun (WGS) entry which is preliminary data.</text>
</comment>
<sequence length="221" mass="24555">MNGRATTGRPPTERGRRKRGALVQAAREVFEERGFEDTRIAGITGRAGVAYGSFYTYFDSKEAIFHEVAKGVAGEMFDAARSAAPPGTEPIDRIRHATGRFLDAYRDNARIMQVIEQISPRHPLFRSLFLEIRGLFVERIVAGTRRLQEEGVASSDIDVAATASMLGGMVEHTARMLYLYGEEHDPEVVVETATRLWARGIGLDYEDPPRSPEEIGVRDGK</sequence>
<dbReference type="EMBL" id="WWHY01000001">
    <property type="protein sequence ID" value="MYR33342.1"/>
    <property type="molecule type" value="Genomic_DNA"/>
</dbReference>
<feature type="compositionally biased region" description="Low complexity" evidence="3">
    <location>
        <begin position="1"/>
        <end position="10"/>
    </location>
</feature>
<name>A0A7K2ITP7_9ACTN</name>
<gene>
    <name evidence="5" type="ORF">GTW20_13980</name>
</gene>
<dbReference type="InterPro" id="IPR009057">
    <property type="entry name" value="Homeodomain-like_sf"/>
</dbReference>
<dbReference type="RefSeq" id="WP_042282273.1">
    <property type="nucleotide sequence ID" value="NZ_BAZE01000003.1"/>
</dbReference>
<accession>A0A7K2ITP7</accession>
<evidence type="ECO:0000313" key="6">
    <source>
        <dbReference type="Proteomes" id="UP000467124"/>
    </source>
</evidence>
<dbReference type="InterPro" id="IPR001647">
    <property type="entry name" value="HTH_TetR"/>
</dbReference>
<organism evidence="5 6">
    <name type="scientific">Nocardiopsis alba</name>
    <dbReference type="NCBI Taxonomy" id="53437"/>
    <lineage>
        <taxon>Bacteria</taxon>
        <taxon>Bacillati</taxon>
        <taxon>Actinomycetota</taxon>
        <taxon>Actinomycetes</taxon>
        <taxon>Streptosporangiales</taxon>
        <taxon>Nocardiopsidaceae</taxon>
        <taxon>Nocardiopsis</taxon>
    </lineage>
</organism>
<reference evidence="5 6" key="1">
    <citation type="journal article" date="2019" name="Nat. Commun.">
        <title>The antimicrobial potential of Streptomyces from insect microbiomes.</title>
        <authorList>
            <person name="Chevrette M.G."/>
            <person name="Carlson C.M."/>
            <person name="Ortega H.E."/>
            <person name="Thomas C."/>
            <person name="Ananiev G.E."/>
            <person name="Barns K.J."/>
            <person name="Book A.J."/>
            <person name="Cagnazzo J."/>
            <person name="Carlos C."/>
            <person name="Flanigan W."/>
            <person name="Grubbs K.J."/>
            <person name="Horn H.A."/>
            <person name="Hoffmann F.M."/>
            <person name="Klassen J.L."/>
            <person name="Knack J.J."/>
            <person name="Lewin G.R."/>
            <person name="McDonald B.R."/>
            <person name="Muller L."/>
            <person name="Melo W.G.P."/>
            <person name="Pinto-Tomas A.A."/>
            <person name="Schmitz A."/>
            <person name="Wendt-Pienkowski E."/>
            <person name="Wildman S."/>
            <person name="Zhao M."/>
            <person name="Zhang F."/>
            <person name="Bugni T.S."/>
            <person name="Andes D.R."/>
            <person name="Pupo M.T."/>
            <person name="Currie C.R."/>
        </authorList>
    </citation>
    <scope>NUCLEOTIDE SEQUENCE [LARGE SCALE GENOMIC DNA]</scope>
    <source>
        <strain evidence="5 6">SID5840</strain>
    </source>
</reference>
<dbReference type="InterPro" id="IPR050109">
    <property type="entry name" value="HTH-type_TetR-like_transc_reg"/>
</dbReference>
<dbReference type="Gene3D" id="1.10.357.10">
    <property type="entry name" value="Tetracycline Repressor, domain 2"/>
    <property type="match status" value="1"/>
</dbReference>
<dbReference type="PROSITE" id="PS50977">
    <property type="entry name" value="HTH_TETR_2"/>
    <property type="match status" value="1"/>
</dbReference>
<evidence type="ECO:0000259" key="4">
    <source>
        <dbReference type="PROSITE" id="PS50977"/>
    </source>
</evidence>
<dbReference type="SUPFAM" id="SSF46689">
    <property type="entry name" value="Homeodomain-like"/>
    <property type="match status" value="1"/>
</dbReference>
<dbReference type="SUPFAM" id="SSF48498">
    <property type="entry name" value="Tetracyclin repressor-like, C-terminal domain"/>
    <property type="match status" value="1"/>
</dbReference>
<feature type="DNA-binding region" description="H-T-H motif" evidence="2">
    <location>
        <begin position="39"/>
        <end position="58"/>
    </location>
</feature>
<evidence type="ECO:0000256" key="2">
    <source>
        <dbReference type="PROSITE-ProRule" id="PRU00335"/>
    </source>
</evidence>
<keyword evidence="1 2" id="KW-0238">DNA-binding</keyword>
<dbReference type="PANTHER" id="PTHR30055">
    <property type="entry name" value="HTH-TYPE TRANSCRIPTIONAL REGULATOR RUTR"/>
    <property type="match status" value="1"/>
</dbReference>
<dbReference type="GeneID" id="91390840"/>
<feature type="domain" description="HTH tetR-type" evidence="4">
    <location>
        <begin position="16"/>
        <end position="76"/>
    </location>
</feature>
<dbReference type="AlphaFoldDB" id="A0A7K2ITP7"/>
<evidence type="ECO:0000256" key="3">
    <source>
        <dbReference type="SAM" id="MobiDB-lite"/>
    </source>
</evidence>
<protein>
    <submittedName>
        <fullName evidence="5">TetR family transcriptional regulator</fullName>
    </submittedName>
</protein>
<dbReference type="GO" id="GO:0000976">
    <property type="term" value="F:transcription cis-regulatory region binding"/>
    <property type="evidence" value="ECO:0007669"/>
    <property type="project" value="TreeGrafter"/>
</dbReference>
<proteinExistence type="predicted"/>
<dbReference type="PANTHER" id="PTHR30055:SF226">
    <property type="entry name" value="HTH-TYPE TRANSCRIPTIONAL REGULATOR PKSA"/>
    <property type="match status" value="1"/>
</dbReference>
<dbReference type="Proteomes" id="UP000467124">
    <property type="component" value="Unassembled WGS sequence"/>
</dbReference>
<evidence type="ECO:0000313" key="5">
    <source>
        <dbReference type="EMBL" id="MYR33342.1"/>
    </source>
</evidence>
<dbReference type="InterPro" id="IPR036271">
    <property type="entry name" value="Tet_transcr_reg_TetR-rel_C_sf"/>
</dbReference>
<dbReference type="Gene3D" id="1.10.10.60">
    <property type="entry name" value="Homeodomain-like"/>
    <property type="match status" value="1"/>
</dbReference>
<dbReference type="GO" id="GO:0003700">
    <property type="term" value="F:DNA-binding transcription factor activity"/>
    <property type="evidence" value="ECO:0007669"/>
    <property type="project" value="TreeGrafter"/>
</dbReference>
<feature type="region of interest" description="Disordered" evidence="3">
    <location>
        <begin position="1"/>
        <end position="21"/>
    </location>
</feature>
<dbReference type="Pfam" id="PF00440">
    <property type="entry name" value="TetR_N"/>
    <property type="match status" value="1"/>
</dbReference>
<evidence type="ECO:0000256" key="1">
    <source>
        <dbReference type="ARBA" id="ARBA00023125"/>
    </source>
</evidence>
<dbReference type="PRINTS" id="PR00455">
    <property type="entry name" value="HTHTETR"/>
</dbReference>